<reference evidence="2" key="1">
    <citation type="submission" date="2021-02" db="EMBL/GenBank/DDBJ databases">
        <authorList>
            <person name="Dougan E. K."/>
            <person name="Rhodes N."/>
            <person name="Thang M."/>
            <person name="Chan C."/>
        </authorList>
    </citation>
    <scope>NUCLEOTIDE SEQUENCE</scope>
</reference>
<dbReference type="PROSITE" id="PS50106">
    <property type="entry name" value="PDZ"/>
    <property type="match status" value="1"/>
</dbReference>
<proteinExistence type="predicted"/>
<feature type="domain" description="PDZ" evidence="1">
    <location>
        <begin position="74"/>
        <end position="143"/>
    </location>
</feature>
<dbReference type="OrthoDB" id="414576at2759"/>
<evidence type="ECO:0000313" key="2">
    <source>
        <dbReference type="EMBL" id="CAE8635411.1"/>
    </source>
</evidence>
<keyword evidence="3" id="KW-1185">Reference proteome</keyword>
<sequence>MGAAGGKCCADDVTAAQQDIMQAVPAQAPMVEELVKSSPVVKTSPVVAQSPAESKKREVEGVSAGVGGYGKEFTVQVTKTQDRSRLGIDVDLTDGIALYIEKINDGIISDWNKANPSKEIRPGDRVLSVNGSKGPASEMTDHQLHMMVYFLVCEITHIYDIPTHLGELKTTGQLCQYHL</sequence>
<name>A0A813HCZ7_POLGL</name>
<dbReference type="AlphaFoldDB" id="A0A813HCZ7"/>
<organism evidence="2 3">
    <name type="scientific">Polarella glacialis</name>
    <name type="common">Dinoflagellate</name>
    <dbReference type="NCBI Taxonomy" id="89957"/>
    <lineage>
        <taxon>Eukaryota</taxon>
        <taxon>Sar</taxon>
        <taxon>Alveolata</taxon>
        <taxon>Dinophyceae</taxon>
        <taxon>Suessiales</taxon>
        <taxon>Suessiaceae</taxon>
        <taxon>Polarella</taxon>
    </lineage>
</organism>
<dbReference type="EMBL" id="CAJNNV010031281">
    <property type="protein sequence ID" value="CAE8635411.1"/>
    <property type="molecule type" value="Genomic_DNA"/>
</dbReference>
<comment type="caution">
    <text evidence="2">The sequence shown here is derived from an EMBL/GenBank/DDBJ whole genome shotgun (WGS) entry which is preliminary data.</text>
</comment>
<dbReference type="InterPro" id="IPR001478">
    <property type="entry name" value="PDZ"/>
</dbReference>
<dbReference type="Proteomes" id="UP000654075">
    <property type="component" value="Unassembled WGS sequence"/>
</dbReference>
<evidence type="ECO:0000313" key="3">
    <source>
        <dbReference type="Proteomes" id="UP000654075"/>
    </source>
</evidence>
<evidence type="ECO:0000259" key="1">
    <source>
        <dbReference type="PROSITE" id="PS50106"/>
    </source>
</evidence>
<accession>A0A813HCZ7</accession>
<protein>
    <recommendedName>
        <fullName evidence="1">PDZ domain-containing protein</fullName>
    </recommendedName>
</protein>
<gene>
    <name evidence="2" type="ORF">PGLA1383_LOCUS51007</name>
</gene>